<dbReference type="PROSITE" id="PS00588">
    <property type="entry name" value="FLAGELLA_BB_ROD"/>
    <property type="match status" value="1"/>
</dbReference>
<dbReference type="InterPro" id="IPR010930">
    <property type="entry name" value="Flg_bb/hook_C_dom"/>
</dbReference>
<keyword evidence="7" id="KW-1185">Reference proteome</keyword>
<proteinExistence type="inferred from homology"/>
<keyword evidence="6" id="KW-0966">Cell projection</keyword>
<protein>
    <submittedName>
        <fullName evidence="6">Flagellar basal body protein</fullName>
    </submittedName>
</protein>
<dbReference type="InterPro" id="IPR053967">
    <property type="entry name" value="LlgE_F_G-like_D1"/>
</dbReference>
<feature type="domain" description="Flagellar basal-body/hook protein C-terminal" evidence="4">
    <location>
        <begin position="212"/>
        <end position="256"/>
    </location>
</feature>
<comment type="subcellular location">
    <subcellularLocation>
        <location evidence="2">Bacterial flagellum basal body</location>
    </subcellularLocation>
</comment>
<comment type="similarity">
    <text evidence="1 2">Belongs to the flagella basal body rod proteins family.</text>
</comment>
<dbReference type="RefSeq" id="WP_264851674.1">
    <property type="nucleotide sequence ID" value="NZ_BRXR01000001.1"/>
</dbReference>
<feature type="domain" description="Flagellar basal body rod protein N-terminal" evidence="3">
    <location>
        <begin position="9"/>
        <end position="35"/>
    </location>
</feature>
<keyword evidence="6" id="KW-0969">Cilium</keyword>
<dbReference type="EMBL" id="BRXR01000001">
    <property type="protein sequence ID" value="GLC32372.1"/>
    <property type="molecule type" value="Genomic_DNA"/>
</dbReference>
<dbReference type="InterPro" id="IPR019776">
    <property type="entry name" value="Flagellar_basal_body_rod_CS"/>
</dbReference>
<evidence type="ECO:0000313" key="7">
    <source>
        <dbReference type="Proteomes" id="UP001208567"/>
    </source>
</evidence>
<dbReference type="InterPro" id="IPR020013">
    <property type="entry name" value="Flagellar_FlgE/F/G"/>
</dbReference>
<dbReference type="PANTHER" id="PTHR30435">
    <property type="entry name" value="FLAGELLAR PROTEIN"/>
    <property type="match status" value="1"/>
</dbReference>
<comment type="caution">
    <text evidence="6">The sequence shown here is derived from an EMBL/GenBank/DDBJ whole genome shotgun (WGS) entry which is preliminary data.</text>
</comment>
<evidence type="ECO:0000259" key="3">
    <source>
        <dbReference type="Pfam" id="PF00460"/>
    </source>
</evidence>
<evidence type="ECO:0000313" key="6">
    <source>
        <dbReference type="EMBL" id="GLC32372.1"/>
    </source>
</evidence>
<evidence type="ECO:0000259" key="5">
    <source>
        <dbReference type="Pfam" id="PF22692"/>
    </source>
</evidence>
<sequence length="259" mass="28200">MLRILWNSRAGMNAQQEKLDSISNNLANVNTEGYKKTDVTFSDLVQETLNRQGYPNTKGSISSTGTGVKASQWIRDGKQGNLLQTGSNTDLAIDGSGYFAVTTADGTVAYTRNGSFNTDSAGSIVDKNGNRLNITFNPGATNEDRVFTQDNFVVSPEGIVSKRLPGGNTKEVGKIELYNFVGQDSLRSVGENLYVPKAGTQMYQNNDYNIEQGFLEGSNVDVASEMTDMIVTQRAFELSSKGLKTADDMWGITNNLRSK</sequence>
<dbReference type="InterPro" id="IPR037925">
    <property type="entry name" value="FlgE/F/G-like"/>
</dbReference>
<evidence type="ECO:0000256" key="2">
    <source>
        <dbReference type="RuleBase" id="RU362116"/>
    </source>
</evidence>
<evidence type="ECO:0000256" key="1">
    <source>
        <dbReference type="ARBA" id="ARBA00009677"/>
    </source>
</evidence>
<dbReference type="Pfam" id="PF22692">
    <property type="entry name" value="LlgE_F_G_D1"/>
    <property type="match status" value="1"/>
</dbReference>
<dbReference type="SUPFAM" id="SSF117143">
    <property type="entry name" value="Flagellar hook protein flgE"/>
    <property type="match status" value="1"/>
</dbReference>
<dbReference type="Proteomes" id="UP001208567">
    <property type="component" value="Unassembled WGS sequence"/>
</dbReference>
<gene>
    <name evidence="6" type="ORF">bsdE14_37820</name>
</gene>
<accession>A0ABQ5NAZ5</accession>
<evidence type="ECO:0000259" key="4">
    <source>
        <dbReference type="Pfam" id="PF06429"/>
    </source>
</evidence>
<reference evidence="6 7" key="1">
    <citation type="journal article" date="2024" name="Int. J. Syst. Evol. Microbiol.">
        <title>Clostridium omnivorum sp. nov., isolated from anoxic soil under the treatment of reductive soil disinfestation.</title>
        <authorList>
            <person name="Ueki A."/>
            <person name="Tonouchi A."/>
            <person name="Kaku N."/>
            <person name="Honma S."/>
            <person name="Ueki K."/>
        </authorList>
    </citation>
    <scope>NUCLEOTIDE SEQUENCE [LARGE SCALE GENOMIC DNA]</scope>
    <source>
        <strain evidence="6 7">E14</strain>
    </source>
</reference>
<dbReference type="PANTHER" id="PTHR30435:SF19">
    <property type="entry name" value="FLAGELLAR BASAL-BODY ROD PROTEIN FLGG"/>
    <property type="match status" value="1"/>
</dbReference>
<keyword evidence="2" id="KW-0975">Bacterial flagellum</keyword>
<organism evidence="6 7">
    <name type="scientific">Clostridium omnivorum</name>
    <dbReference type="NCBI Taxonomy" id="1604902"/>
    <lineage>
        <taxon>Bacteria</taxon>
        <taxon>Bacillati</taxon>
        <taxon>Bacillota</taxon>
        <taxon>Clostridia</taxon>
        <taxon>Eubacteriales</taxon>
        <taxon>Clostridiaceae</taxon>
        <taxon>Clostridium</taxon>
    </lineage>
</organism>
<dbReference type="Pfam" id="PF00460">
    <property type="entry name" value="Flg_bb_rod"/>
    <property type="match status" value="1"/>
</dbReference>
<dbReference type="Pfam" id="PF06429">
    <property type="entry name" value="Flg_bbr_C"/>
    <property type="match status" value="1"/>
</dbReference>
<keyword evidence="6" id="KW-0282">Flagellum</keyword>
<feature type="domain" description="Flagellar hook protein FlgE/F/G-like D1" evidence="5">
    <location>
        <begin position="92"/>
        <end position="161"/>
    </location>
</feature>
<dbReference type="NCBIfam" id="TIGR03506">
    <property type="entry name" value="FlgEFG_subfam"/>
    <property type="match status" value="2"/>
</dbReference>
<name>A0ABQ5NAZ5_9CLOT</name>
<dbReference type="InterPro" id="IPR001444">
    <property type="entry name" value="Flag_bb_rod_N"/>
</dbReference>